<gene>
    <name evidence="2" type="ORF">MB84_15835</name>
</gene>
<protein>
    <submittedName>
        <fullName evidence="2">Uncharacterized protein</fullName>
    </submittedName>
</protein>
<evidence type="ECO:0000256" key="1">
    <source>
        <dbReference type="SAM" id="MobiDB-lite"/>
    </source>
</evidence>
<keyword evidence="3" id="KW-1185">Reference proteome</keyword>
<accession>A0A0E3YDJ4</accession>
<evidence type="ECO:0000313" key="3">
    <source>
        <dbReference type="Proteomes" id="UP000035050"/>
    </source>
</evidence>
<reference evidence="2" key="1">
    <citation type="submission" date="2016-06" db="EMBL/GenBank/DDBJ databases">
        <title>Pandoraea oxalativorans DSM 23570 Genome Sequencing.</title>
        <authorList>
            <person name="Ee R."/>
            <person name="Lim Y.-L."/>
            <person name="Yong D."/>
            <person name="Yin W.-F."/>
            <person name="Chan K.-G."/>
        </authorList>
    </citation>
    <scope>NUCLEOTIDE SEQUENCE</scope>
    <source>
        <strain evidence="2">DSM 23570</strain>
    </source>
</reference>
<dbReference type="KEGG" id="pox:MB84_15835"/>
<proteinExistence type="predicted"/>
<name>A0A0E3YDJ4_9BURK</name>
<dbReference type="AlphaFoldDB" id="A0A0E3YDJ4"/>
<feature type="region of interest" description="Disordered" evidence="1">
    <location>
        <begin position="1"/>
        <end position="28"/>
    </location>
</feature>
<organism evidence="2 3">
    <name type="scientific">Pandoraea oxalativorans</name>
    <dbReference type="NCBI Taxonomy" id="573737"/>
    <lineage>
        <taxon>Bacteria</taxon>
        <taxon>Pseudomonadati</taxon>
        <taxon>Pseudomonadota</taxon>
        <taxon>Betaproteobacteria</taxon>
        <taxon>Burkholderiales</taxon>
        <taxon>Burkholderiaceae</taxon>
        <taxon>Pandoraea</taxon>
    </lineage>
</organism>
<dbReference type="Proteomes" id="UP000035050">
    <property type="component" value="Chromosome"/>
</dbReference>
<sequence>MRVVNDVGGGDGVDAPEAEEAEGDDEAPARWALADSASVCMIPRYQKAPCPAFSFMPGSWATDRQFL</sequence>
<feature type="compositionally biased region" description="Acidic residues" evidence="1">
    <location>
        <begin position="14"/>
        <end position="26"/>
    </location>
</feature>
<dbReference type="EMBL" id="CP011253">
    <property type="protein sequence ID" value="AKC70652.1"/>
    <property type="molecule type" value="Genomic_DNA"/>
</dbReference>
<evidence type="ECO:0000313" key="2">
    <source>
        <dbReference type="EMBL" id="AKC70652.1"/>
    </source>
</evidence>
<dbReference type="PATRIC" id="fig|573737.6.peg.4095"/>
<dbReference type="RefSeq" id="WP_046291840.1">
    <property type="nucleotide sequence ID" value="NZ_CP011253.3"/>
</dbReference>
<dbReference type="HOGENOM" id="CLU_2808460_0_0_4"/>